<feature type="transmembrane region" description="Helical" evidence="1">
    <location>
        <begin position="41"/>
        <end position="63"/>
    </location>
</feature>
<keyword evidence="1" id="KW-0812">Transmembrane</keyword>
<keyword evidence="4" id="KW-1185">Reference proteome</keyword>
<organism evidence="3 4">
    <name type="scientific">Micromonospora robiginosa</name>
    <dbReference type="NCBI Taxonomy" id="2749844"/>
    <lineage>
        <taxon>Bacteria</taxon>
        <taxon>Bacillati</taxon>
        <taxon>Actinomycetota</taxon>
        <taxon>Actinomycetes</taxon>
        <taxon>Micromonosporales</taxon>
        <taxon>Micromonosporaceae</taxon>
        <taxon>Micromonospora</taxon>
    </lineage>
</organism>
<keyword evidence="1" id="KW-0472">Membrane</keyword>
<dbReference type="Proteomes" id="UP000510844">
    <property type="component" value="Chromosome"/>
</dbReference>
<dbReference type="GO" id="GO:0051301">
    <property type="term" value="P:cell division"/>
    <property type="evidence" value="ECO:0007669"/>
    <property type="project" value="UniProtKB-KW"/>
</dbReference>
<keyword evidence="1" id="KW-1133">Transmembrane helix</keyword>
<dbReference type="Gene3D" id="3.30.70.3040">
    <property type="match status" value="1"/>
</dbReference>
<accession>A0A7L6B978</accession>
<evidence type="ECO:0000259" key="2">
    <source>
        <dbReference type="Pfam" id="PF18075"/>
    </source>
</evidence>
<sequence>MDQNLHVLFERALDVEPAPPTRDVAREAMVAGNALRRRRGLLGGGAAAGVVAIAAALIALNVAPSSTEPVSPVVAAGALMPSTDPTCDRRWGYEAVDVGVFLRQEITDQQRLDLREALRSDPLVRSVTFQGHDEAYARFKEMYKDNPDLVNAVRPEQMPESFQVRLARAADFSRLVTNFHDTGGVDQILGGPCPARSGAGEGE</sequence>
<dbReference type="InterPro" id="IPR040690">
    <property type="entry name" value="FtsX_ECD"/>
</dbReference>
<dbReference type="RefSeq" id="WP_181570822.1">
    <property type="nucleotide sequence ID" value="NZ_CP059322.2"/>
</dbReference>
<dbReference type="Pfam" id="PF18075">
    <property type="entry name" value="FtsX_ECD"/>
    <property type="match status" value="1"/>
</dbReference>
<evidence type="ECO:0000313" key="4">
    <source>
        <dbReference type="Proteomes" id="UP000510844"/>
    </source>
</evidence>
<reference evidence="3 4" key="2">
    <citation type="journal article" date="2021" name="Mar. Drugs">
        <title>A New Micromonospora Strain with Antibiotic Activity Isolated from the Microbiome of a Mid-Atlantic Deep-Sea Sponge.</title>
        <authorList>
            <person name="Back C.R."/>
            <person name="Stennett H.L."/>
            <person name="Williams S.E."/>
            <person name="Wang L."/>
            <person name="Ojeda Gomez J."/>
            <person name="Abdulle O.M."/>
            <person name="Duffy T."/>
            <person name="Neal C."/>
            <person name="Mantell J."/>
            <person name="Jepson M.A."/>
            <person name="Hendry K.R."/>
            <person name="Powell D."/>
            <person name="Stach J.E.M."/>
            <person name="Essex-Lopresti A.E."/>
            <person name="Willis C.L."/>
            <person name="Curnow P."/>
            <person name="Race P.R."/>
        </authorList>
    </citation>
    <scope>NUCLEOTIDE SEQUENCE [LARGE SCALE GENOMIC DNA]</scope>
    <source>
        <strain evidence="3 4">28ISP2-46</strain>
    </source>
</reference>
<dbReference type="KEGG" id="mfeu:H1D33_05870"/>
<proteinExistence type="predicted"/>
<name>A0A7L6B978_9ACTN</name>
<protein>
    <submittedName>
        <fullName evidence="3">Permease-like cell division protein FtsX</fullName>
    </submittedName>
</protein>
<dbReference type="EMBL" id="CP059322">
    <property type="protein sequence ID" value="QLQ38391.1"/>
    <property type="molecule type" value="Genomic_DNA"/>
</dbReference>
<gene>
    <name evidence="3" type="ORF">H1D33_05870</name>
</gene>
<evidence type="ECO:0000256" key="1">
    <source>
        <dbReference type="SAM" id="Phobius"/>
    </source>
</evidence>
<reference evidence="4" key="1">
    <citation type="submission" date="2020-07" db="EMBL/GenBank/DDBJ databases">
        <title>A new Micromonospora strain with potent antibiotic activity isolated from the microbiome of a mid-Atlantic deep-sea sponge.</title>
        <authorList>
            <person name="Back C.R."/>
            <person name="Stennett H.L."/>
            <person name="Williams S.E."/>
            <person name="Wang L."/>
            <person name="Ojeda Gomez J."/>
            <person name="Abdulle O.M."/>
            <person name="Duffy T."/>
            <person name="Hendry K.R."/>
            <person name="Powell D."/>
            <person name="Stach J.E."/>
            <person name="Essex-Lopresti A.E."/>
            <person name="Willis C.L."/>
            <person name="Curnow P."/>
            <person name="Race P.R."/>
        </authorList>
    </citation>
    <scope>NUCLEOTIDE SEQUENCE [LARGE SCALE GENOMIC DNA]</scope>
    <source>
        <strain evidence="4">28ISP2-46</strain>
    </source>
</reference>
<feature type="domain" description="FtsX extracellular" evidence="2">
    <location>
        <begin position="96"/>
        <end position="188"/>
    </location>
</feature>
<dbReference type="AlphaFoldDB" id="A0A7L6B978"/>
<keyword evidence="3" id="KW-0131">Cell cycle</keyword>
<keyword evidence="3" id="KW-0132">Cell division</keyword>
<evidence type="ECO:0000313" key="3">
    <source>
        <dbReference type="EMBL" id="QLQ38391.1"/>
    </source>
</evidence>